<organism evidence="10 11">
    <name type="scientific">Marilutibacter chinensis</name>
    <dbReference type="NCBI Taxonomy" id="2912247"/>
    <lineage>
        <taxon>Bacteria</taxon>
        <taxon>Pseudomonadati</taxon>
        <taxon>Pseudomonadota</taxon>
        <taxon>Gammaproteobacteria</taxon>
        <taxon>Lysobacterales</taxon>
        <taxon>Lysobacteraceae</taxon>
        <taxon>Marilutibacter</taxon>
    </lineage>
</organism>
<keyword evidence="5 6" id="KW-0408">Iron</keyword>
<dbReference type="InterPro" id="IPR050597">
    <property type="entry name" value="Cytochrome_c_Oxidase_Subunit"/>
</dbReference>
<reference evidence="10" key="1">
    <citation type="submission" date="2022-01" db="EMBL/GenBank/DDBJ databases">
        <title>Lysobacter chinensis sp. nov., a bacterium isolated from cow dung compost.</title>
        <authorList>
            <person name="Liu Y."/>
        </authorList>
    </citation>
    <scope>NUCLEOTIDE SEQUENCE</scope>
    <source>
        <strain evidence="10">TLK-CK17</strain>
    </source>
</reference>
<keyword evidence="11" id="KW-1185">Reference proteome</keyword>
<dbReference type="Proteomes" id="UP001430796">
    <property type="component" value="Unassembled WGS sequence"/>
</dbReference>
<name>A0ABS9HQ84_9GAMM</name>
<dbReference type="Gene3D" id="1.10.760.10">
    <property type="entry name" value="Cytochrome c-like domain"/>
    <property type="match status" value="1"/>
</dbReference>
<accession>A0ABS9HQ84</accession>
<dbReference type="PANTHER" id="PTHR33751">
    <property type="entry name" value="CBB3-TYPE CYTOCHROME C OXIDASE SUBUNIT FIXP"/>
    <property type="match status" value="1"/>
</dbReference>
<feature type="chain" id="PRO_5046740859" evidence="8">
    <location>
        <begin position="24"/>
        <end position="133"/>
    </location>
</feature>
<evidence type="ECO:0000313" key="10">
    <source>
        <dbReference type="EMBL" id="MCF7220530.1"/>
    </source>
</evidence>
<keyword evidence="2 6" id="KW-0349">Heme</keyword>
<dbReference type="PROSITE" id="PS51007">
    <property type="entry name" value="CYTC"/>
    <property type="match status" value="1"/>
</dbReference>
<keyword evidence="8" id="KW-0732">Signal</keyword>
<keyword evidence="1" id="KW-0813">Transport</keyword>
<dbReference type="EMBL" id="JAKJPO010000001">
    <property type="protein sequence ID" value="MCF7220530.1"/>
    <property type="molecule type" value="Genomic_DNA"/>
</dbReference>
<dbReference type="RefSeq" id="WP_237053682.1">
    <property type="nucleotide sequence ID" value="NZ_JAKJPO010000001.1"/>
</dbReference>
<evidence type="ECO:0000256" key="8">
    <source>
        <dbReference type="SAM" id="SignalP"/>
    </source>
</evidence>
<gene>
    <name evidence="10" type="ORF">L3V18_01805</name>
</gene>
<sequence>MRPLTIAASLALTTALAFAPSRAQDEAVTPPPAGQAPATEAAPAAAPAALQGDAGKGRMLTYTCQGCHGISGYKNAYPSYKVPKIGGQSEEYLANALHEYQKGTRKHPTMQAQAQSFSDQDIADIAAFLSSLK</sequence>
<dbReference type="InterPro" id="IPR009056">
    <property type="entry name" value="Cyt_c-like_dom"/>
</dbReference>
<evidence type="ECO:0000313" key="11">
    <source>
        <dbReference type="Proteomes" id="UP001430796"/>
    </source>
</evidence>
<feature type="domain" description="Cytochrome c" evidence="9">
    <location>
        <begin position="52"/>
        <end position="133"/>
    </location>
</feature>
<comment type="caution">
    <text evidence="10">The sequence shown here is derived from an EMBL/GenBank/DDBJ whole genome shotgun (WGS) entry which is preliminary data.</text>
</comment>
<evidence type="ECO:0000256" key="2">
    <source>
        <dbReference type="ARBA" id="ARBA00022617"/>
    </source>
</evidence>
<evidence type="ECO:0000256" key="3">
    <source>
        <dbReference type="ARBA" id="ARBA00022723"/>
    </source>
</evidence>
<proteinExistence type="predicted"/>
<keyword evidence="3 6" id="KW-0479">Metal-binding</keyword>
<evidence type="ECO:0000256" key="1">
    <source>
        <dbReference type="ARBA" id="ARBA00022448"/>
    </source>
</evidence>
<dbReference type="Pfam" id="PF00034">
    <property type="entry name" value="Cytochrom_C"/>
    <property type="match status" value="1"/>
</dbReference>
<feature type="signal peptide" evidence="8">
    <location>
        <begin position="1"/>
        <end position="23"/>
    </location>
</feature>
<protein>
    <submittedName>
        <fullName evidence="10">Cytochrome c</fullName>
    </submittedName>
</protein>
<dbReference type="PANTHER" id="PTHR33751:SF9">
    <property type="entry name" value="CYTOCHROME C4"/>
    <property type="match status" value="1"/>
</dbReference>
<evidence type="ECO:0000259" key="9">
    <source>
        <dbReference type="PROSITE" id="PS51007"/>
    </source>
</evidence>
<evidence type="ECO:0000256" key="5">
    <source>
        <dbReference type="ARBA" id="ARBA00023004"/>
    </source>
</evidence>
<evidence type="ECO:0000256" key="7">
    <source>
        <dbReference type="SAM" id="MobiDB-lite"/>
    </source>
</evidence>
<feature type="compositionally biased region" description="Low complexity" evidence="7">
    <location>
        <begin position="35"/>
        <end position="49"/>
    </location>
</feature>
<feature type="region of interest" description="Disordered" evidence="7">
    <location>
        <begin position="23"/>
        <end position="49"/>
    </location>
</feature>
<reference evidence="10" key="2">
    <citation type="submission" date="2022-01" db="EMBL/GenBank/DDBJ databases">
        <authorList>
            <person name="Zhou L.Y."/>
        </authorList>
    </citation>
    <scope>NUCLEOTIDE SEQUENCE</scope>
    <source>
        <strain evidence="10">TLK-CK17</strain>
    </source>
</reference>
<evidence type="ECO:0000256" key="4">
    <source>
        <dbReference type="ARBA" id="ARBA00022982"/>
    </source>
</evidence>
<keyword evidence="4" id="KW-0249">Electron transport</keyword>
<evidence type="ECO:0000256" key="6">
    <source>
        <dbReference type="PROSITE-ProRule" id="PRU00433"/>
    </source>
</evidence>
<dbReference type="SUPFAM" id="SSF46626">
    <property type="entry name" value="Cytochrome c"/>
    <property type="match status" value="1"/>
</dbReference>
<dbReference type="InterPro" id="IPR036909">
    <property type="entry name" value="Cyt_c-like_dom_sf"/>
</dbReference>